<dbReference type="PANTHER" id="PTHR35936">
    <property type="entry name" value="MEMBRANE-BOUND LYTIC MUREIN TRANSGLYCOSYLASE F"/>
    <property type="match status" value="1"/>
</dbReference>
<reference evidence="4 5" key="1">
    <citation type="journal article" date="2005" name="Nucleic Acids Res.">
        <title>Genomic blueprint of Hahella chejuensis, a marine microbe producing an algicidal agent.</title>
        <authorList>
            <person name="Jeong H."/>
            <person name="Yim J.H."/>
            <person name="Lee C."/>
            <person name="Choi S.-H."/>
            <person name="Park Y.K."/>
            <person name="Yoon S.H."/>
            <person name="Hur C.-G."/>
            <person name="Kang H.-Y."/>
            <person name="Kim D."/>
            <person name="Lee H.H."/>
            <person name="Park K.H."/>
            <person name="Park S.-H."/>
            <person name="Park H.-S."/>
            <person name="Lee H.K."/>
            <person name="Oh T.K."/>
            <person name="Kim J.F."/>
        </authorList>
    </citation>
    <scope>NUCLEOTIDE SEQUENCE [LARGE SCALE GENOMIC DNA]</scope>
    <source>
        <strain evidence="4 5">KCTC 2396</strain>
    </source>
</reference>
<evidence type="ECO:0000313" key="4">
    <source>
        <dbReference type="EMBL" id="ABC32716.1"/>
    </source>
</evidence>
<comment type="similarity">
    <text evidence="1">Belongs to the bacterial solute-binding protein 3 family.</text>
</comment>
<sequence>MLSEGKGGGQAFAALLLFFIDTITRTSGGREARGGSSLQRGIRMSLTKLVSLALLIATGLPIQFSRAEDLHLTLAAAEEVEPYVYHSEDGETTGIDYEIVRETLTRAGVRFDLKSFPRPRITLMLGQGALDGLLTTTGYNDKDALNALWLSSPLYTSTVSTFIRKKKAAEEEAGVGNDRLKNCRQVGVLRGFNYRFPSLDMTHFKSVVEVNGAEQLVKLTMYGRVDCAITEDITFMYQARRLGYFNDVTIVDEVVNRPVVIALSRQLVDANKGLDTRINQVIEDLKSRDVIDNIIIKYLSLGAH</sequence>
<dbReference type="STRING" id="349521.HCH_06067"/>
<dbReference type="Pfam" id="PF00497">
    <property type="entry name" value="SBP_bac_3"/>
    <property type="match status" value="1"/>
</dbReference>
<organism evidence="4 5">
    <name type="scientific">Hahella chejuensis (strain KCTC 2396)</name>
    <dbReference type="NCBI Taxonomy" id="349521"/>
    <lineage>
        <taxon>Bacteria</taxon>
        <taxon>Pseudomonadati</taxon>
        <taxon>Pseudomonadota</taxon>
        <taxon>Gammaproteobacteria</taxon>
        <taxon>Oceanospirillales</taxon>
        <taxon>Hahellaceae</taxon>
        <taxon>Hahella</taxon>
    </lineage>
</organism>
<dbReference type="Proteomes" id="UP000000238">
    <property type="component" value="Chromosome"/>
</dbReference>
<keyword evidence="2" id="KW-0732">Signal</keyword>
<dbReference type="SUPFAM" id="SSF53850">
    <property type="entry name" value="Periplasmic binding protein-like II"/>
    <property type="match status" value="1"/>
</dbReference>
<dbReference type="EMBL" id="CP000155">
    <property type="protein sequence ID" value="ABC32716.1"/>
    <property type="molecule type" value="Genomic_DNA"/>
</dbReference>
<dbReference type="PANTHER" id="PTHR35936:SF35">
    <property type="entry name" value="L-CYSTINE-BINDING PROTEIN TCYJ"/>
    <property type="match status" value="1"/>
</dbReference>
<keyword evidence="5" id="KW-1185">Reference proteome</keyword>
<evidence type="ECO:0000313" key="5">
    <source>
        <dbReference type="Proteomes" id="UP000000238"/>
    </source>
</evidence>
<gene>
    <name evidence="4" type="ordered locus">HCH_06067</name>
</gene>
<accession>Q2S9F8</accession>
<feature type="domain" description="Solute-binding protein family 3/N-terminal" evidence="3">
    <location>
        <begin position="72"/>
        <end position="299"/>
    </location>
</feature>
<name>Q2S9F8_HAHCH</name>
<evidence type="ECO:0000256" key="1">
    <source>
        <dbReference type="ARBA" id="ARBA00010333"/>
    </source>
</evidence>
<dbReference type="KEGG" id="hch:HCH_06067"/>
<dbReference type="InterPro" id="IPR001638">
    <property type="entry name" value="Solute-binding_3/MltF_N"/>
</dbReference>
<proteinExistence type="inferred from homology"/>
<dbReference type="Gene3D" id="3.40.190.10">
    <property type="entry name" value="Periplasmic binding protein-like II"/>
    <property type="match status" value="2"/>
</dbReference>
<protein>
    <submittedName>
        <fullName evidence="4">ABC-type amino acid transport/signal transduction systems, periplasmic component/domain</fullName>
    </submittedName>
</protein>
<evidence type="ECO:0000259" key="3">
    <source>
        <dbReference type="Pfam" id="PF00497"/>
    </source>
</evidence>
<dbReference type="HOGENOM" id="CLU_914544_0_0_6"/>
<evidence type="ECO:0000256" key="2">
    <source>
        <dbReference type="ARBA" id="ARBA00022729"/>
    </source>
</evidence>
<dbReference type="AlphaFoldDB" id="Q2S9F8"/>
<dbReference type="eggNOG" id="COG0834">
    <property type="taxonomic scope" value="Bacteria"/>
</dbReference>